<evidence type="ECO:0000313" key="3">
    <source>
        <dbReference type="EMBL" id="CAA9590228.1"/>
    </source>
</evidence>
<feature type="transmembrane region" description="Helical" evidence="1">
    <location>
        <begin position="82"/>
        <end position="110"/>
    </location>
</feature>
<feature type="transmembrane region" description="Helical" evidence="1">
    <location>
        <begin position="145"/>
        <end position="173"/>
    </location>
</feature>
<keyword evidence="1" id="KW-0812">Transmembrane</keyword>
<feature type="transmembrane region" description="Helical" evidence="1">
    <location>
        <begin position="40"/>
        <end position="62"/>
    </location>
</feature>
<feature type="transmembrane region" description="Helical" evidence="1">
    <location>
        <begin position="6"/>
        <end position="28"/>
    </location>
</feature>
<reference evidence="3" key="1">
    <citation type="submission" date="2020-02" db="EMBL/GenBank/DDBJ databases">
        <authorList>
            <person name="Meier V. D."/>
        </authorList>
    </citation>
    <scope>NUCLEOTIDE SEQUENCE</scope>
    <source>
        <strain evidence="3">AVDCRST_MAG18</strain>
    </source>
</reference>
<dbReference type="EMBL" id="CADCWN010000394">
    <property type="protein sequence ID" value="CAA9590228.1"/>
    <property type="molecule type" value="Genomic_DNA"/>
</dbReference>
<evidence type="ECO:0000259" key="2">
    <source>
        <dbReference type="Pfam" id="PF13548"/>
    </source>
</evidence>
<name>A0A6J4VY55_9BACT</name>
<protein>
    <recommendedName>
        <fullName evidence="2">DUF4126 domain-containing protein</fullName>
    </recommendedName>
</protein>
<dbReference type="Pfam" id="PF13548">
    <property type="entry name" value="DUF4126"/>
    <property type="match status" value="1"/>
</dbReference>
<dbReference type="AlphaFoldDB" id="A0A6J4VY55"/>
<organism evidence="3">
    <name type="scientific">uncultured Thermomicrobiales bacterium</name>
    <dbReference type="NCBI Taxonomy" id="1645740"/>
    <lineage>
        <taxon>Bacteria</taxon>
        <taxon>Pseudomonadati</taxon>
        <taxon>Thermomicrobiota</taxon>
        <taxon>Thermomicrobia</taxon>
        <taxon>Thermomicrobiales</taxon>
        <taxon>environmental samples</taxon>
    </lineage>
</organism>
<dbReference type="InterPro" id="IPR025196">
    <property type="entry name" value="DUF4126"/>
</dbReference>
<keyword evidence="1" id="KW-0472">Membrane</keyword>
<gene>
    <name evidence="3" type="ORF">AVDCRST_MAG18-4914</name>
</gene>
<evidence type="ECO:0000256" key="1">
    <source>
        <dbReference type="SAM" id="Phobius"/>
    </source>
</evidence>
<feature type="transmembrane region" description="Helical" evidence="1">
    <location>
        <begin position="122"/>
        <end position="139"/>
    </location>
</feature>
<sequence>MDGIFSGFGLAGAAGLNAYIPLLLLGIAGRAGYADLNAPYDVLSSPVGLGVLTVLLTIEVLADKVPGVDHVNDIINTVVRPAAGGALFLSSNGAGTINPVLAALLGLLVAGGVHATKATARPLVTATTGGLGNPVVSIIEDLLSLFGALLAIFAPVLVVVFLLVLCLFLALIVRRRRARRAATRGGYATG</sequence>
<accession>A0A6J4VY55</accession>
<feature type="domain" description="DUF4126" evidence="2">
    <location>
        <begin position="4"/>
        <end position="174"/>
    </location>
</feature>
<proteinExistence type="predicted"/>
<keyword evidence="1" id="KW-1133">Transmembrane helix</keyword>